<evidence type="ECO:0000313" key="2">
    <source>
        <dbReference type="Proteomes" id="UP000823775"/>
    </source>
</evidence>
<protein>
    <submittedName>
        <fullName evidence="1">Uncharacterized protein</fullName>
    </submittedName>
</protein>
<dbReference type="Proteomes" id="UP000823775">
    <property type="component" value="Unassembled WGS sequence"/>
</dbReference>
<proteinExistence type="predicted"/>
<name>A0ABS8S0I4_DATST</name>
<gene>
    <name evidence="1" type="ORF">HAX54_017584</name>
</gene>
<accession>A0ABS8S0I4</accession>
<evidence type="ECO:0000313" key="1">
    <source>
        <dbReference type="EMBL" id="MCD7452605.1"/>
    </source>
</evidence>
<organism evidence="1 2">
    <name type="scientific">Datura stramonium</name>
    <name type="common">Jimsonweed</name>
    <name type="synonym">Common thornapple</name>
    <dbReference type="NCBI Taxonomy" id="4076"/>
    <lineage>
        <taxon>Eukaryota</taxon>
        <taxon>Viridiplantae</taxon>
        <taxon>Streptophyta</taxon>
        <taxon>Embryophyta</taxon>
        <taxon>Tracheophyta</taxon>
        <taxon>Spermatophyta</taxon>
        <taxon>Magnoliopsida</taxon>
        <taxon>eudicotyledons</taxon>
        <taxon>Gunneridae</taxon>
        <taxon>Pentapetalae</taxon>
        <taxon>asterids</taxon>
        <taxon>lamiids</taxon>
        <taxon>Solanales</taxon>
        <taxon>Solanaceae</taxon>
        <taxon>Solanoideae</taxon>
        <taxon>Datureae</taxon>
        <taxon>Datura</taxon>
    </lineage>
</organism>
<keyword evidence="2" id="KW-1185">Reference proteome</keyword>
<sequence length="72" mass="8119">MSETIYANGDHPGESIKRDVVEVEVSGYHDIENSMMYNKKPITLEQVQKAQNSSDCRGILKETEMMKQVGSL</sequence>
<dbReference type="EMBL" id="JACEIK010000217">
    <property type="protein sequence ID" value="MCD7452605.1"/>
    <property type="molecule type" value="Genomic_DNA"/>
</dbReference>
<comment type="caution">
    <text evidence="1">The sequence shown here is derived from an EMBL/GenBank/DDBJ whole genome shotgun (WGS) entry which is preliminary data.</text>
</comment>
<reference evidence="1 2" key="1">
    <citation type="journal article" date="2021" name="BMC Genomics">
        <title>Datura genome reveals duplications of psychoactive alkaloid biosynthetic genes and high mutation rate following tissue culture.</title>
        <authorList>
            <person name="Rajewski A."/>
            <person name="Carter-House D."/>
            <person name="Stajich J."/>
            <person name="Litt A."/>
        </authorList>
    </citation>
    <scope>NUCLEOTIDE SEQUENCE [LARGE SCALE GENOMIC DNA]</scope>
    <source>
        <strain evidence="1">AR-01</strain>
    </source>
</reference>